<dbReference type="KEGG" id="mlr:MELLADRAFT_46232"/>
<gene>
    <name evidence="6" type="ORF">MELLADRAFT_46232</name>
    <name evidence="7" type="ORF">MELLADRAFT_73186</name>
</gene>
<dbReference type="GeneID" id="18932310"/>
<evidence type="ECO:0000256" key="3">
    <source>
        <dbReference type="ARBA" id="ARBA00023274"/>
    </source>
</evidence>
<keyword evidence="2" id="KW-0689">Ribosomal protein</keyword>
<evidence type="ECO:0000313" key="6">
    <source>
        <dbReference type="EMBL" id="EGF97261.1"/>
    </source>
</evidence>
<dbReference type="InterPro" id="IPR002136">
    <property type="entry name" value="Ribosomal_uL4"/>
</dbReference>
<dbReference type="SUPFAM" id="SSF52166">
    <property type="entry name" value="Ribosomal protein L4"/>
    <property type="match status" value="1"/>
</dbReference>
<dbReference type="InterPro" id="IPR023574">
    <property type="entry name" value="Ribosomal_uL4_dom_sf"/>
</dbReference>
<proteinExistence type="inferred from homology"/>
<reference evidence="8" key="1">
    <citation type="journal article" date="2011" name="Proc. Natl. Acad. Sci. U.S.A.">
        <title>Obligate biotrophy features unraveled by the genomic analysis of rust fungi.</title>
        <authorList>
            <person name="Duplessis S."/>
            <person name="Cuomo C.A."/>
            <person name="Lin Y.-C."/>
            <person name="Aerts A."/>
            <person name="Tisserant E."/>
            <person name="Veneault-Fourrey C."/>
            <person name="Joly D.L."/>
            <person name="Hacquard S."/>
            <person name="Amselem J."/>
            <person name="Cantarel B.L."/>
            <person name="Chiu R."/>
            <person name="Coutinho P.M."/>
            <person name="Feau N."/>
            <person name="Field M."/>
            <person name="Frey P."/>
            <person name="Gelhaye E."/>
            <person name="Goldberg J."/>
            <person name="Grabherr M.G."/>
            <person name="Kodira C.D."/>
            <person name="Kohler A."/>
            <person name="Kuees U."/>
            <person name="Lindquist E.A."/>
            <person name="Lucas S.M."/>
            <person name="Mago R."/>
            <person name="Mauceli E."/>
            <person name="Morin E."/>
            <person name="Murat C."/>
            <person name="Pangilinan J.L."/>
            <person name="Park R."/>
            <person name="Pearson M."/>
            <person name="Quesneville H."/>
            <person name="Rouhier N."/>
            <person name="Sakthikumar S."/>
            <person name="Salamov A.A."/>
            <person name="Schmutz J."/>
            <person name="Selles B."/>
            <person name="Shapiro H."/>
            <person name="Tanguay P."/>
            <person name="Tuskan G.A."/>
            <person name="Henrissat B."/>
            <person name="Van de Peer Y."/>
            <person name="Rouze P."/>
            <person name="Ellis J.G."/>
            <person name="Dodds P.N."/>
            <person name="Schein J.E."/>
            <person name="Zhong S."/>
            <person name="Hamelin R.C."/>
            <person name="Grigoriev I.V."/>
            <person name="Szabo L.J."/>
            <person name="Martin F."/>
        </authorList>
    </citation>
    <scope>NUCLEOTIDE SEQUENCE [LARGE SCALE GENOMIC DNA]</scope>
    <source>
        <strain evidence="8">98AG31 / pathotype 3-4-7</strain>
    </source>
</reference>
<dbReference type="PANTHER" id="PTHR10746:SF6">
    <property type="entry name" value="LARGE RIBOSOMAL SUBUNIT PROTEIN UL4M"/>
    <property type="match status" value="1"/>
</dbReference>
<dbReference type="AlphaFoldDB" id="F4S4P6"/>
<evidence type="ECO:0000313" key="8">
    <source>
        <dbReference type="Proteomes" id="UP000001072"/>
    </source>
</evidence>
<accession>F4S4P6</accession>
<dbReference type="eggNOG" id="KOG1624">
    <property type="taxonomic scope" value="Eukaryota"/>
</dbReference>
<dbReference type="GO" id="GO:0003735">
    <property type="term" value="F:structural constituent of ribosome"/>
    <property type="evidence" value="ECO:0007669"/>
    <property type="project" value="InterPro"/>
</dbReference>
<dbReference type="GO" id="GO:0005840">
    <property type="term" value="C:ribosome"/>
    <property type="evidence" value="ECO:0007669"/>
    <property type="project" value="UniProtKB-KW"/>
</dbReference>
<name>F4S4P6_MELLP</name>
<evidence type="ECO:0000256" key="4">
    <source>
        <dbReference type="ARBA" id="ARBA00040565"/>
    </source>
</evidence>
<dbReference type="STRING" id="747676.F4S4P6"/>
<dbReference type="EMBL" id="GL883148">
    <property type="protein sequence ID" value="EGG00391.1"/>
    <property type="molecule type" value="Genomic_DNA"/>
</dbReference>
<dbReference type="KEGG" id="mlr:MELLADRAFT_73186"/>
<evidence type="ECO:0000256" key="5">
    <source>
        <dbReference type="SAM" id="MobiDB-lite"/>
    </source>
</evidence>
<keyword evidence="8" id="KW-1185">Reference proteome</keyword>
<dbReference type="GO" id="GO:1990904">
    <property type="term" value="C:ribonucleoprotein complex"/>
    <property type="evidence" value="ECO:0007669"/>
    <property type="project" value="UniProtKB-KW"/>
</dbReference>
<dbReference type="Gene3D" id="3.40.1370.10">
    <property type="match status" value="1"/>
</dbReference>
<dbReference type="EMBL" id="GL883268">
    <property type="protein sequence ID" value="EGF97261.1"/>
    <property type="molecule type" value="Genomic_DNA"/>
</dbReference>
<dbReference type="OrthoDB" id="275876at2759"/>
<dbReference type="VEuPathDB" id="FungiDB:MELLADRAFT_73186"/>
<evidence type="ECO:0000256" key="2">
    <source>
        <dbReference type="ARBA" id="ARBA00022980"/>
    </source>
</evidence>
<feature type="region of interest" description="Disordered" evidence="5">
    <location>
        <begin position="106"/>
        <end position="148"/>
    </location>
</feature>
<dbReference type="GeneID" id="18928318"/>
<dbReference type="Proteomes" id="UP000001072">
    <property type="component" value="Unassembled WGS sequence"/>
</dbReference>
<dbReference type="InterPro" id="IPR013005">
    <property type="entry name" value="Ribosomal_uL4-like"/>
</dbReference>
<sequence length="350" mass="38960">MPTTSAFLPRAFGLTRAFTTSLRSFESSSSALSNSSQSPRLTEGITHGSSVQHLMIDRFDLSNPDATFDEPSVFPLSKYVFGQPNRPDIIHRCVMFERSLMRSGSANTKTRSEVAMSGRKLRPQKGTGRARIGDASSPTLRKGGVAFGPKPKDWSQGIQRKVWELGLRTVLSQRWRDGNLILVDRFSMNDTEYGSEQLAELITQKGWSDAMLIAGGDWGTPESGWKDGGLLRQALGRDHLITPGIRLGQTGSWWTQQQKALILPCLNNVDLAHPQDFQPGKPHTTDWRPGRVGIYHLLLREKCIMDIEAIKYLEHKLTWDLRRPISALGVSRVEADLQHSLASNSLASLL</sequence>
<dbReference type="RefSeq" id="XP_007419470.1">
    <property type="nucleotide sequence ID" value="XM_007419408.1"/>
</dbReference>
<protein>
    <recommendedName>
        <fullName evidence="4">Large ribosomal subunit protein uL4m</fullName>
    </recommendedName>
</protein>
<evidence type="ECO:0000313" key="7">
    <source>
        <dbReference type="EMBL" id="EGG00391.1"/>
    </source>
</evidence>
<comment type="similarity">
    <text evidence="1">Belongs to the universal ribosomal protein uL4 family.</text>
</comment>
<dbReference type="Pfam" id="PF00573">
    <property type="entry name" value="Ribosomal_L4"/>
    <property type="match status" value="1"/>
</dbReference>
<dbReference type="PANTHER" id="PTHR10746">
    <property type="entry name" value="50S RIBOSOMAL PROTEIN L4"/>
    <property type="match status" value="1"/>
</dbReference>
<reference evidence="7" key="2">
    <citation type="submission" date="2011-04" db="EMBL/GenBank/DDBJ databases">
        <title>Obligate Biotrophy Features Unraveled by the Genomic Analysis of the Rust Fungi, Melampsora larici-populina and Puccinia graminis f. sp. tritici.</title>
        <authorList>
            <consortium name="US DOE Joint Genome Institute (JGI-PGF)"/>
            <person name="Duplessis S."/>
            <person name="Cuomo C."/>
            <person name="Lin Y.-C."/>
            <person name="Aerts A."/>
            <person name="Tisserant E."/>
            <person name="Veneault-Fourrey C."/>
            <person name="Joly D."/>
            <person name="Hacquard S."/>
            <person name="Amselem J."/>
            <person name="Cantarel B."/>
            <person name="Readman C."/>
            <person name="Coutinho P."/>
            <person name="Feau N."/>
            <person name="Field M."/>
            <person name="Frey P."/>
            <person name="Gelhaye E."/>
            <person name="Goldberg J."/>
            <person name="Grabherr M."/>
            <person name="Kodira C."/>
            <person name="Kohler A."/>
            <person name="Kues U."/>
            <person name="Lindquist E."/>
            <person name="Lucas S."/>
            <person name="Mago R."/>
            <person name="Mauceli E."/>
            <person name="Morin E."/>
            <person name="Murat C."/>
            <person name="Pangilinan J."/>
            <person name="Park R."/>
            <person name="Pearson M."/>
            <person name="Quesneville H."/>
            <person name="Rouhier N."/>
            <person name="Sakthikumar S."/>
            <person name="Salamov A."/>
            <person name="Schmutz J."/>
            <person name="Selles B."/>
            <person name="Shapiro H."/>
            <person name="Tangay P."/>
            <person name="Tuskan G."/>
            <person name="Henrissat B."/>
            <person name="Van de Peer Y."/>
            <person name="Rouze P."/>
            <person name="Schein J."/>
            <person name="Ellis J."/>
            <person name="Dodds P."/>
            <person name="Zhong S."/>
            <person name="Hamelin R."/>
            <person name="Grigoriev I."/>
            <person name="Szabo L."/>
            <person name="Martin F."/>
        </authorList>
    </citation>
    <scope>NUCLEOTIDE SEQUENCE</scope>
    <source>
        <strain evidence="7">98AG31</strain>
    </source>
</reference>
<dbReference type="VEuPathDB" id="FungiDB:MELLADRAFT_46232"/>
<dbReference type="RefSeq" id="XP_007416410.1">
    <property type="nucleotide sequence ID" value="XM_007416348.1"/>
</dbReference>
<dbReference type="HOGENOM" id="CLU_819237_0_0_1"/>
<organism evidence="8">
    <name type="scientific">Melampsora larici-populina (strain 98AG31 / pathotype 3-4-7)</name>
    <name type="common">Poplar leaf rust fungus</name>
    <dbReference type="NCBI Taxonomy" id="747676"/>
    <lineage>
        <taxon>Eukaryota</taxon>
        <taxon>Fungi</taxon>
        <taxon>Dikarya</taxon>
        <taxon>Basidiomycota</taxon>
        <taxon>Pucciniomycotina</taxon>
        <taxon>Pucciniomycetes</taxon>
        <taxon>Pucciniales</taxon>
        <taxon>Melampsoraceae</taxon>
        <taxon>Melampsora</taxon>
    </lineage>
</organism>
<dbReference type="GO" id="GO:0006412">
    <property type="term" value="P:translation"/>
    <property type="evidence" value="ECO:0007669"/>
    <property type="project" value="InterPro"/>
</dbReference>
<keyword evidence="3" id="KW-0687">Ribonucleoprotein</keyword>
<evidence type="ECO:0000256" key="1">
    <source>
        <dbReference type="ARBA" id="ARBA00010528"/>
    </source>
</evidence>